<dbReference type="OMA" id="FAIIEWQ"/>
<sequence length="207" mass="23116">MHTNNPYAQGGWFNPDKADSINNTAWSPTNPPQASIYGALPFSSTSAQQSTYKFIFSYRSTILSSTITGPNDKPYFRVSNDKPSKGKTLFQNHQGHNFAIIEWQSHPVIEIRELLERQNVASWLPLSADKTQRAMFARGKWYSWVPYENTICLFTATYGSTPPSPIAKILRGDGTVTLELTAQAIQVGLLEICIVATVLLQSERTID</sequence>
<protein>
    <submittedName>
        <fullName evidence="1">Uncharacterized protein</fullName>
    </submittedName>
</protein>
<evidence type="ECO:0000313" key="1">
    <source>
        <dbReference type="EMBL" id="SJL17652.1"/>
    </source>
</evidence>
<proteinExistence type="predicted"/>
<accession>A0A284S9G2</accession>
<organism evidence="1 2">
    <name type="scientific">Armillaria ostoyae</name>
    <name type="common">Armillaria root rot fungus</name>
    <dbReference type="NCBI Taxonomy" id="47428"/>
    <lineage>
        <taxon>Eukaryota</taxon>
        <taxon>Fungi</taxon>
        <taxon>Dikarya</taxon>
        <taxon>Basidiomycota</taxon>
        <taxon>Agaricomycotina</taxon>
        <taxon>Agaricomycetes</taxon>
        <taxon>Agaricomycetidae</taxon>
        <taxon>Agaricales</taxon>
        <taxon>Marasmiineae</taxon>
        <taxon>Physalacriaceae</taxon>
        <taxon>Armillaria</taxon>
    </lineage>
</organism>
<dbReference type="OrthoDB" id="3191568at2759"/>
<dbReference type="EMBL" id="FUEG01000047">
    <property type="protein sequence ID" value="SJL17652.1"/>
    <property type="molecule type" value="Genomic_DNA"/>
</dbReference>
<gene>
    <name evidence="1" type="ORF">ARMOST_21209</name>
</gene>
<dbReference type="AlphaFoldDB" id="A0A284S9G2"/>
<name>A0A284S9G2_ARMOS</name>
<dbReference type="Proteomes" id="UP000219338">
    <property type="component" value="Unassembled WGS sequence"/>
</dbReference>
<evidence type="ECO:0000313" key="2">
    <source>
        <dbReference type="Proteomes" id="UP000219338"/>
    </source>
</evidence>
<keyword evidence="2" id="KW-1185">Reference proteome</keyword>
<reference evidence="2" key="1">
    <citation type="journal article" date="2017" name="Nat. Ecol. Evol.">
        <title>Genome expansion and lineage-specific genetic innovations in the forest pathogenic fungi Armillaria.</title>
        <authorList>
            <person name="Sipos G."/>
            <person name="Prasanna A.N."/>
            <person name="Walter M.C."/>
            <person name="O'Connor E."/>
            <person name="Balint B."/>
            <person name="Krizsan K."/>
            <person name="Kiss B."/>
            <person name="Hess J."/>
            <person name="Varga T."/>
            <person name="Slot J."/>
            <person name="Riley R."/>
            <person name="Boka B."/>
            <person name="Rigling D."/>
            <person name="Barry K."/>
            <person name="Lee J."/>
            <person name="Mihaltcheva S."/>
            <person name="LaButti K."/>
            <person name="Lipzen A."/>
            <person name="Waldron R."/>
            <person name="Moloney N.M."/>
            <person name="Sperisen C."/>
            <person name="Kredics L."/>
            <person name="Vagvoelgyi C."/>
            <person name="Patrignani A."/>
            <person name="Fitzpatrick D."/>
            <person name="Nagy I."/>
            <person name="Doyle S."/>
            <person name="Anderson J.B."/>
            <person name="Grigoriev I.V."/>
            <person name="Gueldener U."/>
            <person name="Muensterkoetter M."/>
            <person name="Nagy L.G."/>
        </authorList>
    </citation>
    <scope>NUCLEOTIDE SEQUENCE [LARGE SCALE GENOMIC DNA]</scope>
    <source>
        <strain evidence="2">C18/9</strain>
    </source>
</reference>